<dbReference type="Gene3D" id="3.30.565.10">
    <property type="entry name" value="Histidine kinase-like ATPase, C-terminal domain"/>
    <property type="match status" value="1"/>
</dbReference>
<evidence type="ECO:0000313" key="2">
    <source>
        <dbReference type="EMBL" id="MER2249022.1"/>
    </source>
</evidence>
<dbReference type="SMART" id="SM00331">
    <property type="entry name" value="PP2C_SIG"/>
    <property type="match status" value="1"/>
</dbReference>
<dbReference type="InterPro" id="IPR036890">
    <property type="entry name" value="HATPase_C_sf"/>
</dbReference>
<protein>
    <submittedName>
        <fullName evidence="2">SpoIIE family protein phosphatase</fullName>
    </submittedName>
</protein>
<dbReference type="Pfam" id="PF07228">
    <property type="entry name" value="SpoIIE"/>
    <property type="match status" value="1"/>
</dbReference>
<dbReference type="Pfam" id="PF13581">
    <property type="entry name" value="HATPase_c_2"/>
    <property type="match status" value="1"/>
</dbReference>
<dbReference type="PANTHER" id="PTHR35801">
    <property type="entry name" value="PHOSPHOSERINE PHOSPHATASE RSBX"/>
    <property type="match status" value="1"/>
</dbReference>
<proteinExistence type="predicted"/>
<dbReference type="SUPFAM" id="SSF55874">
    <property type="entry name" value="ATPase domain of HSP90 chaperone/DNA topoisomerase II/histidine kinase"/>
    <property type="match status" value="1"/>
</dbReference>
<dbReference type="InterPro" id="IPR039248">
    <property type="entry name" value="Ptase_RsbX"/>
</dbReference>
<dbReference type="Proteomes" id="UP001480955">
    <property type="component" value="Unassembled WGS sequence"/>
</dbReference>
<dbReference type="RefSeq" id="WP_350392278.1">
    <property type="nucleotide sequence ID" value="NZ_JBELQE010000026.1"/>
</dbReference>
<evidence type="ECO:0000313" key="3">
    <source>
        <dbReference type="Proteomes" id="UP001480955"/>
    </source>
</evidence>
<dbReference type="SUPFAM" id="SSF81606">
    <property type="entry name" value="PP2C-like"/>
    <property type="match status" value="1"/>
</dbReference>
<feature type="domain" description="PPM-type phosphatase" evidence="1">
    <location>
        <begin position="142"/>
        <end position="332"/>
    </location>
</feature>
<dbReference type="InterPro" id="IPR001932">
    <property type="entry name" value="PPM-type_phosphatase-like_dom"/>
</dbReference>
<dbReference type="EMBL" id="JBELQE010000026">
    <property type="protein sequence ID" value="MER2249022.1"/>
    <property type="molecule type" value="Genomic_DNA"/>
</dbReference>
<reference evidence="2 3" key="1">
    <citation type="submission" date="2024-06" db="EMBL/GenBank/DDBJ databases">
        <authorList>
            <person name="Campbell A.G."/>
        </authorList>
    </citation>
    <scope>NUCLEOTIDE SEQUENCE [LARGE SCALE GENOMIC DNA]</scope>
    <source>
        <strain evidence="2 3">EM12</strain>
    </source>
</reference>
<evidence type="ECO:0000259" key="1">
    <source>
        <dbReference type="SMART" id="SM00331"/>
    </source>
</evidence>
<dbReference type="InterPro" id="IPR036457">
    <property type="entry name" value="PPM-type-like_dom_sf"/>
</dbReference>
<organism evidence="2 3">
    <name type="scientific">Methylorubrum podarium</name>
    <dbReference type="NCBI Taxonomy" id="200476"/>
    <lineage>
        <taxon>Bacteria</taxon>
        <taxon>Pseudomonadati</taxon>
        <taxon>Pseudomonadota</taxon>
        <taxon>Alphaproteobacteria</taxon>
        <taxon>Hyphomicrobiales</taxon>
        <taxon>Methylobacteriaceae</taxon>
        <taxon>Methylorubrum</taxon>
    </lineage>
</organism>
<keyword evidence="3" id="KW-1185">Reference proteome</keyword>
<gene>
    <name evidence="2" type="ORF">ABS772_03735</name>
</gene>
<sequence length="335" mass="34705">MISVPVTEASQVADARRRANGVAQTLGFDETAAGRVAIVATELATNLVKYGTNGEVLLGTFEDETGTGVEIIALDRGPGVVNLADALRDGHSTGGSPGTGLGAVRRQSLAFDIAAWPGRGLAVLARVSGTTSKASASELSPIPRFGAVAVPLRGEVVNGDAYCIRPHDGGWTALVADGLGHGPLAAQASEAAVRVFRKHEREAPGRILAAVHAGLGHTRGGAVSVARYEPRRGMLVFVGIGNVTGAVITNGVIKRLVSLPGTAGVVARRIQEFEQPFTPRSLLVMCSDGIGTSWTLDSYPGLLAAHPSLIAAVIYRDFARGRDDTTVVVVREPTP</sequence>
<dbReference type="PANTHER" id="PTHR35801:SF1">
    <property type="entry name" value="PHOSPHOSERINE PHOSPHATASE RSBX"/>
    <property type="match status" value="1"/>
</dbReference>
<dbReference type="InterPro" id="IPR003594">
    <property type="entry name" value="HATPase_dom"/>
</dbReference>
<name>A0ABV1QI25_9HYPH</name>
<comment type="caution">
    <text evidence="2">The sequence shown here is derived from an EMBL/GenBank/DDBJ whole genome shotgun (WGS) entry which is preliminary data.</text>
</comment>
<dbReference type="Gene3D" id="3.60.40.10">
    <property type="entry name" value="PPM-type phosphatase domain"/>
    <property type="match status" value="1"/>
</dbReference>
<accession>A0ABV1QI25</accession>